<organism evidence="3 4">
    <name type="scientific">Sporosarcina ureae</name>
    <dbReference type="NCBI Taxonomy" id="1571"/>
    <lineage>
        <taxon>Bacteria</taxon>
        <taxon>Bacillati</taxon>
        <taxon>Bacillota</taxon>
        <taxon>Bacilli</taxon>
        <taxon>Bacillales</taxon>
        <taxon>Caryophanaceae</taxon>
        <taxon>Sporosarcina</taxon>
    </lineage>
</organism>
<feature type="domain" description="HTH cro/C1-type" evidence="2">
    <location>
        <begin position="8"/>
        <end position="62"/>
    </location>
</feature>
<dbReference type="PANTHER" id="PTHR46797">
    <property type="entry name" value="HTH-TYPE TRANSCRIPTIONAL REGULATOR"/>
    <property type="match status" value="1"/>
</dbReference>
<dbReference type="Gene3D" id="1.10.260.40">
    <property type="entry name" value="lambda repressor-like DNA-binding domains"/>
    <property type="match status" value="1"/>
</dbReference>
<evidence type="ECO:0000259" key="2">
    <source>
        <dbReference type="PROSITE" id="PS50943"/>
    </source>
</evidence>
<keyword evidence="1" id="KW-0238">DNA-binding</keyword>
<name>A0ABM6JWB4_SPOUR</name>
<proteinExistence type="predicted"/>
<dbReference type="Proteomes" id="UP000192486">
    <property type="component" value="Chromosome"/>
</dbReference>
<dbReference type="SUPFAM" id="SSF47413">
    <property type="entry name" value="lambda repressor-like DNA-binding domains"/>
    <property type="match status" value="1"/>
</dbReference>
<dbReference type="Pfam" id="PF13560">
    <property type="entry name" value="HTH_31"/>
    <property type="match status" value="1"/>
</dbReference>
<reference evidence="3 4" key="1">
    <citation type="submission" date="2016-04" db="EMBL/GenBank/DDBJ databases">
        <title>Comparative Genomics and Epigenetics of Sporosarcina ureae.</title>
        <authorList>
            <person name="Oliver A.S."/>
            <person name="Cooper K.K."/>
        </authorList>
    </citation>
    <scope>NUCLEOTIDE SEQUENCE [LARGE SCALE GENOMIC DNA]</scope>
    <source>
        <strain evidence="3 4">S204</strain>
    </source>
</reference>
<sequence>MNEFGKRLRKLREQRQMTLRYLADLADLSYSFIASLEKGRYNPSRETICALAAALEADKNELLILAGYLPNGTVDQAISSSKNNKPSKELELENLLQEQISFNGIRLSDTDKNALLAFMQTMYNLKK</sequence>
<dbReference type="EMBL" id="CP015108">
    <property type="protein sequence ID" value="ARF14265.1"/>
    <property type="molecule type" value="Genomic_DNA"/>
</dbReference>
<gene>
    <name evidence="3" type="ORF">SporoS204_08960</name>
</gene>
<dbReference type="InterPro" id="IPR001387">
    <property type="entry name" value="Cro/C1-type_HTH"/>
</dbReference>
<keyword evidence="4" id="KW-1185">Reference proteome</keyword>
<dbReference type="SMART" id="SM00530">
    <property type="entry name" value="HTH_XRE"/>
    <property type="match status" value="1"/>
</dbReference>
<dbReference type="InterPro" id="IPR050807">
    <property type="entry name" value="TransReg_Diox_bact_type"/>
</dbReference>
<evidence type="ECO:0000256" key="1">
    <source>
        <dbReference type="ARBA" id="ARBA00023125"/>
    </source>
</evidence>
<dbReference type="PANTHER" id="PTHR46797:SF1">
    <property type="entry name" value="METHYLPHOSPHONATE SYNTHASE"/>
    <property type="match status" value="1"/>
</dbReference>
<dbReference type="PROSITE" id="PS50943">
    <property type="entry name" value="HTH_CROC1"/>
    <property type="match status" value="1"/>
</dbReference>
<evidence type="ECO:0000313" key="3">
    <source>
        <dbReference type="EMBL" id="ARF14265.1"/>
    </source>
</evidence>
<dbReference type="CDD" id="cd00093">
    <property type="entry name" value="HTH_XRE"/>
    <property type="match status" value="1"/>
</dbReference>
<dbReference type="InterPro" id="IPR010982">
    <property type="entry name" value="Lambda_DNA-bd_dom_sf"/>
</dbReference>
<dbReference type="RefSeq" id="WP_051210609.1">
    <property type="nucleotide sequence ID" value="NZ_CP015108.1"/>
</dbReference>
<accession>A0ABM6JWB4</accession>
<evidence type="ECO:0000313" key="4">
    <source>
        <dbReference type="Proteomes" id="UP000192486"/>
    </source>
</evidence>
<protein>
    <recommendedName>
        <fullName evidence="2">HTH cro/C1-type domain-containing protein</fullName>
    </recommendedName>
</protein>